<dbReference type="InterPro" id="IPR016035">
    <property type="entry name" value="Acyl_Trfase/lysoPLipase"/>
</dbReference>
<dbReference type="Pfam" id="PF00027">
    <property type="entry name" value="cNMP_binding"/>
    <property type="match status" value="1"/>
</dbReference>
<evidence type="ECO:0000259" key="17">
    <source>
        <dbReference type="PROSITE" id="PS51635"/>
    </source>
</evidence>
<dbReference type="Gene3D" id="2.60.120.10">
    <property type="entry name" value="Jelly Rolls"/>
    <property type="match status" value="4"/>
</dbReference>
<dbReference type="FunFam" id="3.40.1090.10:FF:000007">
    <property type="entry name" value="Lysophospholipase NTE1"/>
    <property type="match status" value="1"/>
</dbReference>
<dbReference type="InterPro" id="IPR000595">
    <property type="entry name" value="cNMP-bd_dom"/>
</dbReference>
<dbReference type="SUPFAM" id="SSF52151">
    <property type="entry name" value="FabD/lysophospholipase-like"/>
    <property type="match status" value="1"/>
</dbReference>
<dbReference type="PROSITE" id="PS51635">
    <property type="entry name" value="PNPLA"/>
    <property type="match status" value="1"/>
</dbReference>
<feature type="transmembrane region" description="Helical" evidence="14">
    <location>
        <begin position="12"/>
        <end position="29"/>
    </location>
</feature>
<feature type="region of interest" description="Disordered" evidence="15">
    <location>
        <begin position="235"/>
        <end position="354"/>
    </location>
</feature>
<evidence type="ECO:0000313" key="19">
    <source>
        <dbReference type="Proteomes" id="UP000053257"/>
    </source>
</evidence>
<dbReference type="OrthoDB" id="421051at2759"/>
<keyword evidence="7 13" id="KW-0378">Hydrolase</keyword>
<dbReference type="EMBL" id="KN840444">
    <property type="protein sequence ID" value="KIP11770.1"/>
    <property type="molecule type" value="Genomic_DNA"/>
</dbReference>
<name>A0A0C3SFB0_PHLG1</name>
<dbReference type="SMART" id="SM00100">
    <property type="entry name" value="cNMP"/>
    <property type="match status" value="2"/>
</dbReference>
<comment type="function">
    <text evidence="14">Intracellular phospholipase B that catalyzes the double deacylation of phosphatidylcholine (PC) to glycerophosphocholine (GroPCho). Plays an important role in membrane lipid homeostasis.</text>
</comment>
<dbReference type="EC" id="3.1.1.5" evidence="3 14"/>
<dbReference type="PROSITE" id="PS01237">
    <property type="entry name" value="UPF0028"/>
    <property type="match status" value="1"/>
</dbReference>
<dbReference type="Pfam" id="PF24179">
    <property type="entry name" value="NTE_Ploop"/>
    <property type="match status" value="1"/>
</dbReference>
<evidence type="ECO:0000256" key="10">
    <source>
        <dbReference type="ARBA" id="ARBA00022989"/>
    </source>
</evidence>
<gene>
    <name evidence="18" type="ORF">PHLGIDRAFT_99238</name>
</gene>
<keyword evidence="12 14" id="KW-0472">Membrane</keyword>
<feature type="compositionally biased region" description="Low complexity" evidence="15">
    <location>
        <begin position="329"/>
        <end position="338"/>
    </location>
</feature>
<dbReference type="STRING" id="745531.A0A0C3SFB0"/>
<feature type="active site" description="Proton acceptor" evidence="13">
    <location>
        <position position="1303"/>
    </location>
</feature>
<evidence type="ECO:0000256" key="5">
    <source>
        <dbReference type="ARBA" id="ARBA00022692"/>
    </source>
</evidence>
<proteinExistence type="inferred from homology"/>
<comment type="similarity">
    <text evidence="2 14">Belongs to the NTE family.</text>
</comment>
<feature type="short sequence motif" description="GXSXG" evidence="13">
    <location>
        <begin position="1183"/>
        <end position="1187"/>
    </location>
</feature>
<keyword evidence="5 14" id="KW-0812">Transmembrane</keyword>
<keyword evidence="10 14" id="KW-1133">Transmembrane helix</keyword>
<evidence type="ECO:0000256" key="13">
    <source>
        <dbReference type="PROSITE-ProRule" id="PRU01161"/>
    </source>
</evidence>
<evidence type="ECO:0000313" key="18">
    <source>
        <dbReference type="EMBL" id="KIP11770.1"/>
    </source>
</evidence>
<dbReference type="InterPro" id="IPR001423">
    <property type="entry name" value="LysoPLipase_patatin_CS"/>
</dbReference>
<feature type="active site" description="Nucleophile" evidence="13">
    <location>
        <position position="1185"/>
    </location>
</feature>
<dbReference type="CDD" id="cd00038">
    <property type="entry name" value="CAP_ED"/>
    <property type="match status" value="2"/>
</dbReference>
<keyword evidence="6" id="KW-0677">Repeat</keyword>
<sequence length="1458" mass="160671">MELEPDSRGEGHPLIIFLSSFFWVVLWLLSWVKALIAFATISVPRFIYAVLSYSMTLTLNFWSFAIMFGLSLVALNYWIRFRYLNTYTKLKEPPLVKADAQELHPDVNTPEQPPAFHNYLDEFLQAVRVFGFLEKPVFHELARHLQTRRLIAGDSISLDEDKSFYCVVDGTVQLYARTGTQTSEPRSGTWDEEDMNGYQLLNEVGTGGTLSSLFTILSLFTEDVKISWQDDDVSDIHPEVDADSTVGSESDYTHPPVRVRPRRSDSDVSTIRLDLNTPAHRSDSPEVMSPRSRGRGTSVSSSGSTVHAADAYSPLRHRSISQGPSVSGASTTSTQTASARRRPVPPNPTHGSYGVVARATEDSTLAVLPAEAFRRLTKKFPKAAAHIVQVILTRFSRVTFNAAHNYLGLTTEVLRTEKAINDIACHPLPPSFYEGGGLRHLRQRFDGVSTTESDNDSDYFSYPASSSSSRSSSTKDVKLDPREEGLSRRKQSSTFRSNTPRQHVHAGDLLSSTNTEAMRPHMRSRSSLFTPVPTPVSTFRGIATGQRLLGDEFDLRDEVMACIAKSIGLLQPPLSGEESVEASPAFPPSEPNRSRSGIIGTSFSSLSLLEMGDDASSSVTASSSGGGHDEYLSGLDNEVEILHFPAGSLLAKAGELNTGLFYVIEGFLDMLLPEPDGTTQNTTQVKVTTHQSEIRPSSMDSRTPAYERHATTRPVKEQPPKERSPKPLFTVKPGGIAGYLSSLCHTASYVDIKAKTDVYVGFLPAPALERLLEKRPIVLLTLAKRLISLLSPLVLHIDGSLDWVQVNAGQVLWRPDDMSDSFYIVINGRLRAITEKEGGGVTILAEYGQGDTVGELDVITSSPRRTTVHAIRDTELIRMPQTLFNAISSRHPATTAQLLRMIASRVRSEVDSSTRSSPVEASRSNANLKTVAIIPSNRSIPIEAFGRKLFNALESVGAPTFYLNQSSVSDHLGRHAFTRMGKLKAAGWLAEQEQKYRIVLYVADSAVSSSWTQTCIRQADYVMVVGMGEDPSLGEYERLLLSLKTTARKELVLLHPDRSVPPGSTRRWLKNRPWIHQHLHVELPGIIVSVSRPMPMSQDPAAVIALKNLKDKVQSGIQRYRRGAADPRPQRGPHTSDFARLARRICGKSIGVVLGGGGARGISHLGVLRALEEYGIPVDHIGGTSIGAFVGGLYAREGDLISSAARVKQFSGRMGNIWRMLSDVTYPIVAYTTGHEFNRAIYKAFYDLHIEDMWLPYFCNSANINTSTMEIHETGYAWRFIRASMTLVGLLPPLCENGSMLVDGGYLDNLPVSTMMSMGASAVIASDVGSIDDNSPRNFGDSVSGWWLLINRWNPFSSARNVPAITEIQGRLAYVSSVKTLEEAKVARGCLYMQMPVQEYSTLQFGKFEEIQKKGYHAAMEILEKWEEEGCLPSAYVGEKNTGPAARTKGRSARRNSI</sequence>
<dbReference type="GO" id="GO:0046470">
    <property type="term" value="P:phosphatidylcholine metabolic process"/>
    <property type="evidence" value="ECO:0007669"/>
    <property type="project" value="InterPro"/>
</dbReference>
<comment type="subcellular location">
    <subcellularLocation>
        <location evidence="1 14">Endoplasmic reticulum membrane</location>
    </subcellularLocation>
</comment>
<evidence type="ECO:0000256" key="11">
    <source>
        <dbReference type="ARBA" id="ARBA00023098"/>
    </source>
</evidence>
<evidence type="ECO:0000256" key="8">
    <source>
        <dbReference type="ARBA" id="ARBA00022824"/>
    </source>
</evidence>
<feature type="region of interest" description="Disordered" evidence="15">
    <location>
        <begin position="448"/>
        <end position="530"/>
    </location>
</feature>
<keyword evidence="11 13" id="KW-0443">Lipid metabolism</keyword>
<dbReference type="PROSITE" id="PS50042">
    <property type="entry name" value="CNMP_BINDING_3"/>
    <property type="match status" value="1"/>
</dbReference>
<dbReference type="InterPro" id="IPR050301">
    <property type="entry name" value="NTE"/>
</dbReference>
<dbReference type="InterPro" id="IPR018490">
    <property type="entry name" value="cNMP-bd_dom_sf"/>
</dbReference>
<evidence type="ECO:0000256" key="14">
    <source>
        <dbReference type="RuleBase" id="RU362043"/>
    </source>
</evidence>
<dbReference type="Proteomes" id="UP000053257">
    <property type="component" value="Unassembled WGS sequence"/>
</dbReference>
<feature type="compositionally biased region" description="Low complexity" evidence="15">
    <location>
        <begin position="295"/>
        <end position="306"/>
    </location>
</feature>
<evidence type="ECO:0000256" key="1">
    <source>
        <dbReference type="ARBA" id="ARBA00004586"/>
    </source>
</evidence>
<dbReference type="GO" id="GO:0004622">
    <property type="term" value="F:phosphatidylcholine lysophospholipase activity"/>
    <property type="evidence" value="ECO:0007669"/>
    <property type="project" value="UniProtKB-EC"/>
</dbReference>
<evidence type="ECO:0000256" key="3">
    <source>
        <dbReference type="ARBA" id="ARBA00013274"/>
    </source>
</evidence>
<dbReference type="PANTHER" id="PTHR14226:SF29">
    <property type="entry name" value="NEUROPATHY TARGET ESTERASE SWS"/>
    <property type="match status" value="1"/>
</dbReference>
<dbReference type="InterPro" id="IPR056556">
    <property type="entry name" value="NTE1_P-loop_dom"/>
</dbReference>
<protein>
    <recommendedName>
        <fullName evidence="4 14">Lysophospholipase NTE1</fullName>
        <ecNumber evidence="3 14">3.1.1.5</ecNumber>
    </recommendedName>
    <alternativeName>
        <fullName evidence="14">Intracellular phospholipase B</fullName>
    </alternativeName>
</protein>
<dbReference type="InterPro" id="IPR002641">
    <property type="entry name" value="PNPLA_dom"/>
</dbReference>
<feature type="compositionally biased region" description="Basic and acidic residues" evidence="15">
    <location>
        <begin position="473"/>
        <end position="487"/>
    </location>
</feature>
<evidence type="ECO:0000256" key="12">
    <source>
        <dbReference type="ARBA" id="ARBA00023136"/>
    </source>
</evidence>
<accession>A0A0C3SFB0</accession>
<keyword evidence="9 13" id="KW-0442">Lipid degradation</keyword>
<feature type="short sequence motif" description="GXGXXG" evidence="13">
    <location>
        <begin position="1156"/>
        <end position="1161"/>
    </location>
</feature>
<evidence type="ECO:0000256" key="4">
    <source>
        <dbReference type="ARBA" id="ARBA00018317"/>
    </source>
</evidence>
<evidence type="ECO:0000256" key="7">
    <source>
        <dbReference type="ARBA" id="ARBA00022801"/>
    </source>
</evidence>
<dbReference type="SUPFAM" id="SSF51206">
    <property type="entry name" value="cAMP-binding domain-like"/>
    <property type="match status" value="3"/>
</dbReference>
<feature type="short sequence motif" description="DGA/G" evidence="13">
    <location>
        <begin position="1303"/>
        <end position="1305"/>
    </location>
</feature>
<feature type="domain" description="Cyclic nucleotide-binding" evidence="16">
    <location>
        <begin position="785"/>
        <end position="887"/>
    </location>
</feature>
<feature type="transmembrane region" description="Helical" evidence="14">
    <location>
        <begin position="61"/>
        <end position="79"/>
    </location>
</feature>
<reference evidence="18 19" key="1">
    <citation type="journal article" date="2014" name="PLoS Genet.">
        <title>Analysis of the Phlebiopsis gigantea genome, transcriptome and secretome provides insight into its pioneer colonization strategies of wood.</title>
        <authorList>
            <person name="Hori C."/>
            <person name="Ishida T."/>
            <person name="Igarashi K."/>
            <person name="Samejima M."/>
            <person name="Suzuki H."/>
            <person name="Master E."/>
            <person name="Ferreira P."/>
            <person name="Ruiz-Duenas F.J."/>
            <person name="Held B."/>
            <person name="Canessa P."/>
            <person name="Larrondo L.F."/>
            <person name="Schmoll M."/>
            <person name="Druzhinina I.S."/>
            <person name="Kubicek C.P."/>
            <person name="Gaskell J.A."/>
            <person name="Kersten P."/>
            <person name="St John F."/>
            <person name="Glasner J."/>
            <person name="Sabat G."/>
            <person name="Splinter BonDurant S."/>
            <person name="Syed K."/>
            <person name="Yadav J."/>
            <person name="Mgbeahuruike A.C."/>
            <person name="Kovalchuk A."/>
            <person name="Asiegbu F.O."/>
            <person name="Lackner G."/>
            <person name="Hoffmeister D."/>
            <person name="Rencoret J."/>
            <person name="Gutierrez A."/>
            <person name="Sun H."/>
            <person name="Lindquist E."/>
            <person name="Barry K."/>
            <person name="Riley R."/>
            <person name="Grigoriev I.V."/>
            <person name="Henrissat B."/>
            <person name="Kues U."/>
            <person name="Berka R.M."/>
            <person name="Martinez A.T."/>
            <person name="Covert S.F."/>
            <person name="Blanchette R.A."/>
            <person name="Cullen D."/>
        </authorList>
    </citation>
    <scope>NUCLEOTIDE SEQUENCE [LARGE SCALE GENOMIC DNA]</scope>
    <source>
        <strain evidence="18 19">11061_1 CR5-6</strain>
    </source>
</reference>
<dbReference type="GO" id="GO:0016042">
    <property type="term" value="P:lipid catabolic process"/>
    <property type="evidence" value="ECO:0007669"/>
    <property type="project" value="UniProtKB-UniRule"/>
</dbReference>
<dbReference type="InterPro" id="IPR014710">
    <property type="entry name" value="RmlC-like_jellyroll"/>
</dbReference>
<comment type="catalytic activity">
    <reaction evidence="14">
        <text>a 1-acyl-sn-glycero-3-phosphocholine + H2O = sn-glycerol 3-phosphocholine + a fatty acid + H(+)</text>
        <dbReference type="Rhea" id="RHEA:15177"/>
        <dbReference type="ChEBI" id="CHEBI:15377"/>
        <dbReference type="ChEBI" id="CHEBI:15378"/>
        <dbReference type="ChEBI" id="CHEBI:16870"/>
        <dbReference type="ChEBI" id="CHEBI:28868"/>
        <dbReference type="ChEBI" id="CHEBI:58168"/>
        <dbReference type="EC" id="3.1.1.5"/>
    </reaction>
</comment>
<feature type="compositionally biased region" description="Polar residues" evidence="15">
    <location>
        <begin position="492"/>
        <end position="501"/>
    </location>
</feature>
<feature type="domain" description="PNPLA" evidence="17">
    <location>
        <begin position="1152"/>
        <end position="1316"/>
    </location>
</feature>
<dbReference type="GO" id="GO:0005789">
    <property type="term" value="C:endoplasmic reticulum membrane"/>
    <property type="evidence" value="ECO:0007669"/>
    <property type="project" value="UniProtKB-SubCell"/>
</dbReference>
<keyword evidence="19" id="KW-1185">Reference proteome</keyword>
<evidence type="ECO:0000256" key="15">
    <source>
        <dbReference type="SAM" id="MobiDB-lite"/>
    </source>
</evidence>
<feature type="region of interest" description="Disordered" evidence="15">
    <location>
        <begin position="687"/>
        <end position="728"/>
    </location>
</feature>
<dbReference type="Pfam" id="PF01734">
    <property type="entry name" value="Patatin"/>
    <property type="match status" value="1"/>
</dbReference>
<dbReference type="HOGENOM" id="CLU_000960_1_1_1"/>
<evidence type="ECO:0000256" key="6">
    <source>
        <dbReference type="ARBA" id="ARBA00022737"/>
    </source>
</evidence>
<evidence type="ECO:0000259" key="16">
    <source>
        <dbReference type="PROSITE" id="PS50042"/>
    </source>
</evidence>
<dbReference type="PANTHER" id="PTHR14226">
    <property type="entry name" value="NEUROPATHY TARGET ESTERASE/SWISS CHEESE D.MELANOGASTER"/>
    <property type="match status" value="1"/>
</dbReference>
<feature type="region of interest" description="Disordered" evidence="15">
    <location>
        <begin position="574"/>
        <end position="598"/>
    </location>
</feature>
<organism evidence="18 19">
    <name type="scientific">Phlebiopsis gigantea (strain 11061_1 CR5-6)</name>
    <name type="common">White-rot fungus</name>
    <name type="synonym">Peniophora gigantea</name>
    <dbReference type="NCBI Taxonomy" id="745531"/>
    <lineage>
        <taxon>Eukaryota</taxon>
        <taxon>Fungi</taxon>
        <taxon>Dikarya</taxon>
        <taxon>Basidiomycota</taxon>
        <taxon>Agaricomycotina</taxon>
        <taxon>Agaricomycetes</taxon>
        <taxon>Polyporales</taxon>
        <taxon>Phanerochaetaceae</taxon>
        <taxon>Phlebiopsis</taxon>
    </lineage>
</organism>
<feature type="compositionally biased region" description="Polar residues" evidence="15">
    <location>
        <begin position="690"/>
        <end position="701"/>
    </location>
</feature>
<evidence type="ECO:0000256" key="2">
    <source>
        <dbReference type="ARBA" id="ARBA00006636"/>
    </source>
</evidence>
<evidence type="ECO:0000256" key="9">
    <source>
        <dbReference type="ARBA" id="ARBA00022963"/>
    </source>
</evidence>
<feature type="compositionally biased region" description="Basic and acidic residues" evidence="15">
    <location>
        <begin position="705"/>
        <end position="725"/>
    </location>
</feature>
<dbReference type="Gene3D" id="3.40.1090.10">
    <property type="entry name" value="Cytosolic phospholipase A2 catalytic domain"/>
    <property type="match status" value="2"/>
</dbReference>
<keyword evidence="8 14" id="KW-0256">Endoplasmic reticulum</keyword>